<name>A0A7J9PHP4_METMI</name>
<dbReference type="Gene3D" id="3.30.70.100">
    <property type="match status" value="1"/>
</dbReference>
<evidence type="ECO:0000256" key="1">
    <source>
        <dbReference type="ARBA" id="ARBA00022723"/>
    </source>
</evidence>
<dbReference type="Pfam" id="PF00403">
    <property type="entry name" value="HMA"/>
    <property type="match status" value="1"/>
</dbReference>
<organism evidence="3 4">
    <name type="scientific">Methanococcus maripaludis</name>
    <name type="common">Methanococcus deltae</name>
    <dbReference type="NCBI Taxonomy" id="39152"/>
    <lineage>
        <taxon>Archaea</taxon>
        <taxon>Methanobacteriati</taxon>
        <taxon>Methanobacteriota</taxon>
        <taxon>Methanomada group</taxon>
        <taxon>Methanococci</taxon>
        <taxon>Methanococcales</taxon>
        <taxon>Methanococcaceae</taxon>
        <taxon>Methanococcus</taxon>
    </lineage>
</organism>
<dbReference type="SUPFAM" id="SSF55008">
    <property type="entry name" value="HMA, heavy metal-associated domain"/>
    <property type="match status" value="1"/>
</dbReference>
<evidence type="ECO:0000313" key="3">
    <source>
        <dbReference type="EMBL" id="MBA2862190.1"/>
    </source>
</evidence>
<dbReference type="FunFam" id="3.30.70.100:FF:000001">
    <property type="entry name" value="ATPase copper transporting beta"/>
    <property type="match status" value="1"/>
</dbReference>
<protein>
    <submittedName>
        <fullName evidence="3">Copper chaperone CopZ</fullName>
    </submittedName>
</protein>
<dbReference type="EMBL" id="JACDUL010000002">
    <property type="protein sequence ID" value="MBA2862190.1"/>
    <property type="molecule type" value="Genomic_DNA"/>
</dbReference>
<reference evidence="3 4" key="1">
    <citation type="submission" date="2020-07" db="EMBL/GenBank/DDBJ databases">
        <title>Genomic Encyclopedia of Type Strains, Phase IV (KMG-V): Genome sequencing to study the core and pangenomes of soil and plant-associated prokaryotes.</title>
        <authorList>
            <person name="Whitman W."/>
        </authorList>
    </citation>
    <scope>NUCLEOTIDE SEQUENCE [LARGE SCALE GENOMIC DNA]</scope>
    <source>
        <strain evidence="3 4">C8</strain>
    </source>
</reference>
<dbReference type="AlphaFoldDB" id="A0A7J9PHP4"/>
<dbReference type="GO" id="GO:0046872">
    <property type="term" value="F:metal ion binding"/>
    <property type="evidence" value="ECO:0007669"/>
    <property type="project" value="UniProtKB-KW"/>
</dbReference>
<feature type="domain" description="HMA" evidence="2">
    <location>
        <begin position="2"/>
        <end position="68"/>
    </location>
</feature>
<dbReference type="RefSeq" id="WP_011976814.1">
    <property type="nucleotide sequence ID" value="NZ_JACDUL010000002.1"/>
</dbReference>
<gene>
    <name evidence="3" type="ORF">HNP90_001069</name>
</gene>
<dbReference type="Proteomes" id="UP000533207">
    <property type="component" value="Unassembled WGS sequence"/>
</dbReference>
<dbReference type="InterPro" id="IPR006121">
    <property type="entry name" value="HMA_dom"/>
</dbReference>
<evidence type="ECO:0000259" key="2">
    <source>
        <dbReference type="PROSITE" id="PS50846"/>
    </source>
</evidence>
<comment type="caution">
    <text evidence="3">The sequence shown here is derived from an EMBL/GenBank/DDBJ whole genome shotgun (WGS) entry which is preliminary data.</text>
</comment>
<keyword evidence="1" id="KW-0479">Metal-binding</keyword>
<dbReference type="InterPro" id="IPR036163">
    <property type="entry name" value="HMA_dom_sf"/>
</dbReference>
<proteinExistence type="predicted"/>
<evidence type="ECO:0000313" key="4">
    <source>
        <dbReference type="Proteomes" id="UP000533207"/>
    </source>
</evidence>
<accession>A0A7J9PHP4</accession>
<dbReference type="CDD" id="cd00371">
    <property type="entry name" value="HMA"/>
    <property type="match status" value="1"/>
</dbReference>
<sequence>MKELKLKISGMSCQMCVKTIKNLLSELEGIINIVINLQDGIGIITYDEKIVTEKEILKNEAFELYLAEKIS</sequence>
<dbReference type="PROSITE" id="PS50846">
    <property type="entry name" value="HMA_2"/>
    <property type="match status" value="1"/>
</dbReference>